<dbReference type="Proteomes" id="UP000095283">
    <property type="component" value="Unplaced"/>
</dbReference>
<dbReference type="AlphaFoldDB" id="A0A1I7WUR7"/>
<sequence length="187" mass="22008">MNWMRNNWDKMLFNDETTTKDQITSWKRVFWASNHSRLISALFNAYNIILRRNVVFQASVQNLLILSPIREEQPSVFASKETIQIPPPCSLVQYFQREGKLYDKDCKLTSFERKRRSHQVFGAGHRANEQLLCPEQACQIELHFVNLSPSDVIVRLTFNDFSGMLLFHIDYETKLRLAEKLWLGILN</sequence>
<organism evidence="1 2">
    <name type="scientific">Heterorhabditis bacteriophora</name>
    <name type="common">Entomopathogenic nematode worm</name>
    <dbReference type="NCBI Taxonomy" id="37862"/>
    <lineage>
        <taxon>Eukaryota</taxon>
        <taxon>Metazoa</taxon>
        <taxon>Ecdysozoa</taxon>
        <taxon>Nematoda</taxon>
        <taxon>Chromadorea</taxon>
        <taxon>Rhabditida</taxon>
        <taxon>Rhabditina</taxon>
        <taxon>Rhabditomorpha</taxon>
        <taxon>Strongyloidea</taxon>
        <taxon>Heterorhabditidae</taxon>
        <taxon>Heterorhabditis</taxon>
    </lineage>
</organism>
<protein>
    <submittedName>
        <fullName evidence="2">Uncharacterized protein</fullName>
    </submittedName>
</protein>
<dbReference type="WBParaSite" id="Hba_08892">
    <property type="protein sequence ID" value="Hba_08892"/>
    <property type="gene ID" value="Hba_08892"/>
</dbReference>
<accession>A0A1I7WUR7</accession>
<reference evidence="2" key="1">
    <citation type="submission" date="2016-11" db="UniProtKB">
        <authorList>
            <consortium name="WormBaseParasite"/>
        </authorList>
    </citation>
    <scope>IDENTIFICATION</scope>
</reference>
<keyword evidence="1" id="KW-1185">Reference proteome</keyword>
<evidence type="ECO:0000313" key="2">
    <source>
        <dbReference type="WBParaSite" id="Hba_08892"/>
    </source>
</evidence>
<name>A0A1I7WUR7_HETBA</name>
<proteinExistence type="predicted"/>
<evidence type="ECO:0000313" key="1">
    <source>
        <dbReference type="Proteomes" id="UP000095283"/>
    </source>
</evidence>